<evidence type="ECO:0000256" key="3">
    <source>
        <dbReference type="ARBA" id="ARBA00022448"/>
    </source>
</evidence>
<evidence type="ECO:0000256" key="2">
    <source>
        <dbReference type="ARBA" id="ARBA00005551"/>
    </source>
</evidence>
<dbReference type="EMBL" id="SMLW01000612">
    <property type="protein sequence ID" value="MTI27105.1"/>
    <property type="molecule type" value="Genomic_DNA"/>
</dbReference>
<keyword evidence="10" id="KW-1185">Reference proteome</keyword>
<feature type="transmembrane region" description="Helical" evidence="7">
    <location>
        <begin position="325"/>
        <end position="350"/>
    </location>
</feature>
<keyword evidence="3" id="KW-0813">Transport</keyword>
<feature type="transmembrane region" description="Helical" evidence="7">
    <location>
        <begin position="262"/>
        <end position="282"/>
    </location>
</feature>
<evidence type="ECO:0000259" key="8">
    <source>
        <dbReference type="Pfam" id="PF00999"/>
    </source>
</evidence>
<gene>
    <name evidence="9" type="ORF">E1163_19275</name>
</gene>
<comment type="similarity">
    <text evidence="2">Belongs to the monovalent cation:proton antiporter 2 (CPA2) transporter (TC 2.A.37) family.</text>
</comment>
<dbReference type="PANTHER" id="PTHR42751">
    <property type="entry name" value="SODIUM/HYDROGEN EXCHANGER FAMILY/TRKA DOMAIN PROTEIN"/>
    <property type="match status" value="1"/>
</dbReference>
<evidence type="ECO:0000256" key="5">
    <source>
        <dbReference type="ARBA" id="ARBA00022989"/>
    </source>
</evidence>
<keyword evidence="6 7" id="KW-0472">Membrane</keyword>
<organism evidence="9 10">
    <name type="scientific">Fulvivirga kasyanovii</name>
    <dbReference type="NCBI Taxonomy" id="396812"/>
    <lineage>
        <taxon>Bacteria</taxon>
        <taxon>Pseudomonadati</taxon>
        <taxon>Bacteroidota</taxon>
        <taxon>Cytophagia</taxon>
        <taxon>Cytophagales</taxon>
        <taxon>Fulvivirgaceae</taxon>
        <taxon>Fulvivirga</taxon>
    </lineage>
</organism>
<dbReference type="PANTHER" id="PTHR42751:SF3">
    <property type="entry name" value="SODIUM_GLUTAMATE SYMPORTER"/>
    <property type="match status" value="1"/>
</dbReference>
<evidence type="ECO:0000313" key="9">
    <source>
        <dbReference type="EMBL" id="MTI27105.1"/>
    </source>
</evidence>
<comment type="subcellular location">
    <subcellularLocation>
        <location evidence="1">Membrane</location>
        <topology evidence="1">Multi-pass membrane protein</topology>
    </subcellularLocation>
</comment>
<accession>A0ABW9RVS6</accession>
<feature type="transmembrane region" description="Helical" evidence="7">
    <location>
        <begin position="294"/>
        <end position="313"/>
    </location>
</feature>
<feature type="transmembrane region" description="Helical" evidence="7">
    <location>
        <begin position="357"/>
        <end position="376"/>
    </location>
</feature>
<comment type="caution">
    <text evidence="9">The sequence shown here is derived from an EMBL/GenBank/DDBJ whole genome shotgun (WGS) entry which is preliminary data.</text>
</comment>
<evidence type="ECO:0000256" key="1">
    <source>
        <dbReference type="ARBA" id="ARBA00004141"/>
    </source>
</evidence>
<name>A0ABW9RVS6_9BACT</name>
<dbReference type="Gene3D" id="1.20.1530.20">
    <property type="match status" value="1"/>
</dbReference>
<keyword evidence="5 7" id="KW-1133">Transmembrane helix</keyword>
<feature type="transmembrane region" description="Helical" evidence="7">
    <location>
        <begin position="88"/>
        <end position="108"/>
    </location>
</feature>
<feature type="transmembrane region" description="Helical" evidence="7">
    <location>
        <begin position="6"/>
        <end position="23"/>
    </location>
</feature>
<feature type="transmembrane region" description="Helical" evidence="7">
    <location>
        <begin position="30"/>
        <end position="49"/>
    </location>
</feature>
<evidence type="ECO:0000313" key="10">
    <source>
        <dbReference type="Proteomes" id="UP000798808"/>
    </source>
</evidence>
<evidence type="ECO:0000256" key="7">
    <source>
        <dbReference type="SAM" id="Phobius"/>
    </source>
</evidence>
<dbReference type="InterPro" id="IPR006153">
    <property type="entry name" value="Cation/H_exchanger_TM"/>
</dbReference>
<dbReference type="Proteomes" id="UP000798808">
    <property type="component" value="Unassembled WGS sequence"/>
</dbReference>
<evidence type="ECO:0000256" key="4">
    <source>
        <dbReference type="ARBA" id="ARBA00022692"/>
    </source>
</evidence>
<proteinExistence type="inferred from homology"/>
<reference evidence="9 10" key="1">
    <citation type="submission" date="2019-02" db="EMBL/GenBank/DDBJ databases">
        <authorList>
            <person name="Goldberg S.R."/>
            <person name="Haltli B.A."/>
            <person name="Correa H."/>
            <person name="Russell K.G."/>
        </authorList>
    </citation>
    <scope>NUCLEOTIDE SEQUENCE [LARGE SCALE GENOMIC DNA]</scope>
    <source>
        <strain evidence="9 10">JCM 16186</strain>
    </source>
</reference>
<feature type="transmembrane region" description="Helical" evidence="7">
    <location>
        <begin position="114"/>
        <end position="134"/>
    </location>
</feature>
<dbReference type="RefSeq" id="WP_155174112.1">
    <property type="nucleotide sequence ID" value="NZ_BAAAFL010000012.1"/>
</dbReference>
<evidence type="ECO:0000256" key="6">
    <source>
        <dbReference type="ARBA" id="ARBA00023136"/>
    </source>
</evidence>
<protein>
    <submittedName>
        <fullName evidence="9">Cation:proton antiporter</fullName>
    </submittedName>
</protein>
<feature type="transmembrane region" description="Helical" evidence="7">
    <location>
        <begin position="218"/>
        <end position="250"/>
    </location>
</feature>
<feature type="transmembrane region" description="Helical" evidence="7">
    <location>
        <begin position="146"/>
        <end position="167"/>
    </location>
</feature>
<keyword evidence="4 7" id="KW-0812">Transmembrane</keyword>
<feature type="domain" description="Cation/H+ exchanger transmembrane" evidence="8">
    <location>
        <begin position="15"/>
        <end position="376"/>
    </location>
</feature>
<feature type="transmembrane region" description="Helical" evidence="7">
    <location>
        <begin position="179"/>
        <end position="197"/>
    </location>
</feature>
<dbReference type="Pfam" id="PF00999">
    <property type="entry name" value="Na_H_Exchanger"/>
    <property type="match status" value="1"/>
</dbReference>
<sequence>MTHGILDGLVVLSLTVLLLALFLKRMKQPYFIAYIIAGVILGPEVFGVIQKSTTIEQLGELGVILLLFFIGAEINLPDLSKNIKKPLLGTLIQVVLSFVFMMGIGHFMDWSWKVTILLSFVISLSSSAIIFQYLSKTGQIHSKLGLLTSGVLIMQDILIVPMMLALSFMAKGELEVRELIKTVIGGMLVLLFIRAAVIKKLVKIPFKEDLSKDHDLQVFIGLLLCFGLAWITHWFGISAALGAFLAGIWIGQDKATKWLDHALVPFRVFFLAFFFLSVGLQLDLDFLRTHLGTISLITFSVLVINCLINAFIFRGMGSTWRDSVYAGALLSQIGEFSFVLVNVAITLGLIGNYSYQITLAVITVSMMLTAIWISIIQKSIYQLPEKFSSPQKTISLIGKKLKNQ</sequence>
<dbReference type="InterPro" id="IPR038770">
    <property type="entry name" value="Na+/solute_symporter_sf"/>
</dbReference>